<dbReference type="STRING" id="351607.Acel_1845"/>
<reference evidence="1 2" key="1">
    <citation type="journal article" date="2009" name="Genome Res.">
        <title>Complete genome of the cellulolytic thermophile Acidothermus cellulolyticus 11B provides insights into its ecophysiological and evolutionary adaptations.</title>
        <authorList>
            <person name="Barabote R.D."/>
            <person name="Xie G."/>
            <person name="Leu D.H."/>
            <person name="Normand P."/>
            <person name="Necsulea A."/>
            <person name="Daubin V."/>
            <person name="Medigue C."/>
            <person name="Adney W.S."/>
            <person name="Xu X.C."/>
            <person name="Lapidus A."/>
            <person name="Parales R.E."/>
            <person name="Detter C."/>
            <person name="Pujic P."/>
            <person name="Bruce D."/>
            <person name="Lavire C."/>
            <person name="Challacombe J.F."/>
            <person name="Brettin T.S."/>
            <person name="Berry A.M."/>
        </authorList>
    </citation>
    <scope>NUCLEOTIDE SEQUENCE [LARGE SCALE GENOMIC DNA]</scope>
    <source>
        <strain evidence="2">ATCC 43068 / DSM 8971 / 11B</strain>
    </source>
</reference>
<sequence length="281" mass="29171">MTTGETYAMSPEQLLNASIITDVAIRRGLPVRAVVIALAVAQQESKLRNLSYGDADSVGLFQQRPSQGWGSRETLLIPAVAAGKFFDALVKVPNWQHVPLAQAAQAVQHSAFPNAYADWEPRATALAAALTGQTLGQLTCRLAHSGVRAAIARDIQPGVHLLEPGADATAAAAALRSALATELDLTAAAPVGHGRTAALSVPQLGGPPQPKSLDSPATGAAAAHRAATVANWLIARSAYYGVTEFSLGSWRWQAAHGWTTVPSAHSANGAASVTVSVTIRE</sequence>
<dbReference type="EMBL" id="CP000481">
    <property type="protein sequence ID" value="ABK53617.1"/>
    <property type="molecule type" value="Genomic_DNA"/>
</dbReference>
<evidence type="ECO:0000313" key="2">
    <source>
        <dbReference type="Proteomes" id="UP000008221"/>
    </source>
</evidence>
<proteinExistence type="predicted"/>
<organism evidence="1 2">
    <name type="scientific">Acidothermus cellulolyticus (strain ATCC 43068 / DSM 8971 / 11B)</name>
    <dbReference type="NCBI Taxonomy" id="351607"/>
    <lineage>
        <taxon>Bacteria</taxon>
        <taxon>Bacillati</taxon>
        <taxon>Actinomycetota</taxon>
        <taxon>Actinomycetes</taxon>
        <taxon>Acidothermales</taxon>
        <taxon>Acidothermaceae</taxon>
        <taxon>Acidothermus</taxon>
    </lineage>
</organism>
<gene>
    <name evidence="1" type="ordered locus">Acel_1845</name>
</gene>
<dbReference type="Proteomes" id="UP000008221">
    <property type="component" value="Chromosome"/>
</dbReference>
<dbReference type="InParanoid" id="A0LW07"/>
<accession>A0LW07</accession>
<evidence type="ECO:0000313" key="1">
    <source>
        <dbReference type="EMBL" id="ABK53617.1"/>
    </source>
</evidence>
<dbReference type="AlphaFoldDB" id="A0LW07"/>
<dbReference type="eggNOG" id="COG0739">
    <property type="taxonomic scope" value="Bacteria"/>
</dbReference>
<dbReference type="HOGENOM" id="CLU_068874_0_0_11"/>
<dbReference type="KEGG" id="ace:Acel_1845"/>
<name>A0LW07_ACIC1</name>
<protein>
    <submittedName>
        <fullName evidence="1">Uncharacterized protein</fullName>
    </submittedName>
</protein>
<keyword evidence="2" id="KW-1185">Reference proteome</keyword>